<evidence type="ECO:0000313" key="4">
    <source>
        <dbReference type="Proteomes" id="UP000054549"/>
    </source>
</evidence>
<name>A0A0C2TDD1_AMAMK</name>
<evidence type="ECO:0000313" key="3">
    <source>
        <dbReference type="EMBL" id="KIL64834.1"/>
    </source>
</evidence>
<proteinExistence type="predicted"/>
<feature type="region of interest" description="Disordered" evidence="1">
    <location>
        <begin position="130"/>
        <end position="167"/>
    </location>
</feature>
<evidence type="ECO:0000256" key="2">
    <source>
        <dbReference type="SAM" id="SignalP"/>
    </source>
</evidence>
<reference evidence="3 4" key="1">
    <citation type="submission" date="2014-04" db="EMBL/GenBank/DDBJ databases">
        <title>Evolutionary Origins and Diversification of the Mycorrhizal Mutualists.</title>
        <authorList>
            <consortium name="DOE Joint Genome Institute"/>
            <consortium name="Mycorrhizal Genomics Consortium"/>
            <person name="Kohler A."/>
            <person name="Kuo A."/>
            <person name="Nagy L.G."/>
            <person name="Floudas D."/>
            <person name="Copeland A."/>
            <person name="Barry K.W."/>
            <person name="Cichocki N."/>
            <person name="Veneault-Fourrey C."/>
            <person name="LaButti K."/>
            <person name="Lindquist E.A."/>
            <person name="Lipzen A."/>
            <person name="Lundell T."/>
            <person name="Morin E."/>
            <person name="Murat C."/>
            <person name="Riley R."/>
            <person name="Ohm R."/>
            <person name="Sun H."/>
            <person name="Tunlid A."/>
            <person name="Henrissat B."/>
            <person name="Grigoriev I.V."/>
            <person name="Hibbett D.S."/>
            <person name="Martin F."/>
        </authorList>
    </citation>
    <scope>NUCLEOTIDE SEQUENCE [LARGE SCALE GENOMIC DNA]</scope>
    <source>
        <strain evidence="3 4">Koide BX008</strain>
    </source>
</reference>
<keyword evidence="2" id="KW-0732">Signal</keyword>
<feature type="signal peptide" evidence="2">
    <location>
        <begin position="1"/>
        <end position="18"/>
    </location>
</feature>
<dbReference type="Proteomes" id="UP000054549">
    <property type="component" value="Unassembled WGS sequence"/>
</dbReference>
<gene>
    <name evidence="3" type="ORF">M378DRAFT_24317</name>
</gene>
<feature type="chain" id="PRO_5002156036" evidence="2">
    <location>
        <begin position="19"/>
        <end position="179"/>
    </location>
</feature>
<accession>A0A0C2TDD1</accession>
<sequence length="179" mass="19478">MRFAIICLVSLLLVPALGTSGHQRRSSPPPPYREHPPPYLKHPPPPPEQRPPPRPGNFVYYHGPTGPNAGIALASSPDRNGHYAFAPLLPSDHLPPGRLAVHTDKVVKAHPGDIVTSKGKSMPEVASHLTEGHARNPPQVTYASGPIQGSPNYVAEHGGNRRPGGRGSRWRNWFNWKGH</sequence>
<feature type="compositionally biased region" description="Pro residues" evidence="1">
    <location>
        <begin position="27"/>
        <end position="55"/>
    </location>
</feature>
<feature type="compositionally biased region" description="Polar residues" evidence="1">
    <location>
        <begin position="138"/>
        <end position="151"/>
    </location>
</feature>
<dbReference type="AlphaFoldDB" id="A0A0C2TDD1"/>
<evidence type="ECO:0000256" key="1">
    <source>
        <dbReference type="SAM" id="MobiDB-lite"/>
    </source>
</evidence>
<protein>
    <submittedName>
        <fullName evidence="3">Uncharacterized protein</fullName>
    </submittedName>
</protein>
<dbReference type="InParanoid" id="A0A0C2TDD1"/>
<organism evidence="3 4">
    <name type="scientific">Amanita muscaria (strain Koide BX008)</name>
    <dbReference type="NCBI Taxonomy" id="946122"/>
    <lineage>
        <taxon>Eukaryota</taxon>
        <taxon>Fungi</taxon>
        <taxon>Dikarya</taxon>
        <taxon>Basidiomycota</taxon>
        <taxon>Agaricomycotina</taxon>
        <taxon>Agaricomycetes</taxon>
        <taxon>Agaricomycetidae</taxon>
        <taxon>Agaricales</taxon>
        <taxon>Pluteineae</taxon>
        <taxon>Amanitaceae</taxon>
        <taxon>Amanita</taxon>
    </lineage>
</organism>
<keyword evidence="4" id="KW-1185">Reference proteome</keyword>
<dbReference type="EMBL" id="KN818246">
    <property type="protein sequence ID" value="KIL64834.1"/>
    <property type="molecule type" value="Genomic_DNA"/>
</dbReference>
<feature type="region of interest" description="Disordered" evidence="1">
    <location>
        <begin position="19"/>
        <end position="63"/>
    </location>
</feature>
<dbReference type="HOGENOM" id="CLU_106779_0_0_1"/>